<dbReference type="Pfam" id="PF14345">
    <property type="entry name" value="GDYXXLXY"/>
    <property type="match status" value="1"/>
</dbReference>
<evidence type="ECO:0008006" key="3">
    <source>
        <dbReference type="Google" id="ProtNLM"/>
    </source>
</evidence>
<protein>
    <recommendedName>
        <fullName evidence="3">GDYXXLXY domain-containing protein</fullName>
    </recommendedName>
</protein>
<evidence type="ECO:0000313" key="1">
    <source>
        <dbReference type="EMBL" id="GEN45680.1"/>
    </source>
</evidence>
<keyword evidence="2" id="KW-1185">Reference proteome</keyword>
<sequence length="173" mass="20148">MMRRRVFLIAVALQVVILLFMVTSSYALDRFGKVITIQTEAYDTEDVFYGDYVHLSYLAETVRSENWFASDDVKSNQQIYVLFTPDEQGIYHLKAASDREMSAESDDVVIMARYRYQDEEQVHHIDLGLDRYHAHYEQQGEIESSQERMLVSIALSPWGQKKIVEVENVQVEP</sequence>
<dbReference type="InterPro" id="IPR025833">
    <property type="entry name" value="GDYXXLXY"/>
</dbReference>
<dbReference type="AlphaFoldDB" id="A0A511W3N8"/>
<dbReference type="Proteomes" id="UP000321440">
    <property type="component" value="Unassembled WGS sequence"/>
</dbReference>
<dbReference type="EMBL" id="BJYA01000010">
    <property type="protein sequence ID" value="GEN45680.1"/>
    <property type="molecule type" value="Genomic_DNA"/>
</dbReference>
<proteinExistence type="predicted"/>
<organism evidence="1 2">
    <name type="scientific">Alkalibacillus haloalkaliphilus</name>
    <dbReference type="NCBI Taxonomy" id="94136"/>
    <lineage>
        <taxon>Bacteria</taxon>
        <taxon>Bacillati</taxon>
        <taxon>Bacillota</taxon>
        <taxon>Bacilli</taxon>
        <taxon>Bacillales</taxon>
        <taxon>Bacillaceae</taxon>
        <taxon>Alkalibacillus</taxon>
    </lineage>
</organism>
<gene>
    <name evidence="1" type="ORF">AHA02nite_14560</name>
</gene>
<evidence type="ECO:0000313" key="2">
    <source>
        <dbReference type="Proteomes" id="UP000321440"/>
    </source>
</evidence>
<accession>A0A511W3N8</accession>
<comment type="caution">
    <text evidence="1">The sequence shown here is derived from an EMBL/GenBank/DDBJ whole genome shotgun (WGS) entry which is preliminary data.</text>
</comment>
<reference evidence="1 2" key="1">
    <citation type="submission" date="2019-07" db="EMBL/GenBank/DDBJ databases">
        <title>Whole genome shotgun sequence of Alkalibacillus haloalkaliphilus NBRC 103110.</title>
        <authorList>
            <person name="Hosoyama A."/>
            <person name="Uohara A."/>
            <person name="Ohji S."/>
            <person name="Ichikawa N."/>
        </authorList>
    </citation>
    <scope>NUCLEOTIDE SEQUENCE [LARGE SCALE GENOMIC DNA]</scope>
    <source>
        <strain evidence="1 2">NBRC 103110</strain>
    </source>
</reference>
<name>A0A511W3N8_9BACI</name>
<dbReference type="RefSeq" id="WP_170236012.1">
    <property type="nucleotide sequence ID" value="NZ_BJYA01000010.1"/>
</dbReference>